<dbReference type="AlphaFoldDB" id="A0A6J8E943"/>
<dbReference type="EMBL" id="CACVKT020008733">
    <property type="protein sequence ID" value="CAC5417244.1"/>
    <property type="molecule type" value="Genomic_DNA"/>
</dbReference>
<accession>A0A6J8E943</accession>
<proteinExistence type="predicted"/>
<keyword evidence="1" id="KW-0175">Coiled coil</keyword>
<dbReference type="Proteomes" id="UP000507470">
    <property type="component" value="Unassembled WGS sequence"/>
</dbReference>
<sequence>MTFSKLSHTDAFEIYRTVYSSKIDWEDIFEDDIIRWFEKGKNCSLFLTVPALLAMTGAFLGPNTKIKGQSNGFTTCKDLYLLAVCDPGGGKSTTFGNVVEPVMNNILEKNRQKLVHRIIQNSRITKASNCLRGSSEGTFLVESGMQDFVDVYYKMFMDHQDGKEYSLTDEAQKEYDELVDSYADLLDDKYKAVSDELQELEKENFGMLHKIGKPRKEIFHKSSPSQMPIELLGKVKLSLEEYTSKFKSQKNTENNVLM</sequence>
<evidence type="ECO:0000313" key="2">
    <source>
        <dbReference type="EMBL" id="CAC5417244.1"/>
    </source>
</evidence>
<gene>
    <name evidence="2" type="ORF">MCOR_49777</name>
</gene>
<organism evidence="2 3">
    <name type="scientific">Mytilus coruscus</name>
    <name type="common">Sea mussel</name>
    <dbReference type="NCBI Taxonomy" id="42192"/>
    <lineage>
        <taxon>Eukaryota</taxon>
        <taxon>Metazoa</taxon>
        <taxon>Spiralia</taxon>
        <taxon>Lophotrochozoa</taxon>
        <taxon>Mollusca</taxon>
        <taxon>Bivalvia</taxon>
        <taxon>Autobranchia</taxon>
        <taxon>Pteriomorphia</taxon>
        <taxon>Mytilida</taxon>
        <taxon>Mytiloidea</taxon>
        <taxon>Mytilidae</taxon>
        <taxon>Mytilinae</taxon>
        <taxon>Mytilus</taxon>
    </lineage>
</organism>
<name>A0A6J8E943_MYTCO</name>
<reference evidence="2 3" key="1">
    <citation type="submission" date="2020-06" db="EMBL/GenBank/DDBJ databases">
        <authorList>
            <person name="Li R."/>
            <person name="Bekaert M."/>
        </authorList>
    </citation>
    <scope>NUCLEOTIDE SEQUENCE [LARGE SCALE GENOMIC DNA]</scope>
    <source>
        <strain evidence="3">wild</strain>
    </source>
</reference>
<feature type="coiled-coil region" evidence="1">
    <location>
        <begin position="168"/>
        <end position="203"/>
    </location>
</feature>
<evidence type="ECO:0000313" key="3">
    <source>
        <dbReference type="Proteomes" id="UP000507470"/>
    </source>
</evidence>
<protein>
    <submittedName>
        <fullName evidence="2">Uncharacterized protein</fullName>
    </submittedName>
</protein>
<evidence type="ECO:0000256" key="1">
    <source>
        <dbReference type="SAM" id="Coils"/>
    </source>
</evidence>
<keyword evidence="3" id="KW-1185">Reference proteome</keyword>